<comment type="caution">
    <text evidence="1">The sequence shown here is derived from an EMBL/GenBank/DDBJ whole genome shotgun (WGS) entry which is preliminary data.</text>
</comment>
<protein>
    <submittedName>
        <fullName evidence="1">Uncharacterized protein</fullName>
    </submittedName>
</protein>
<gene>
    <name evidence="1" type="ORF">CAL29_22875</name>
</gene>
<dbReference type="AlphaFoldDB" id="A0A261S0F6"/>
<name>A0A261S0F6_9BORD</name>
<dbReference type="GO" id="GO:0005975">
    <property type="term" value="P:carbohydrate metabolic process"/>
    <property type="evidence" value="ECO:0007669"/>
    <property type="project" value="InterPro"/>
</dbReference>
<dbReference type="SUPFAM" id="SSF48208">
    <property type="entry name" value="Six-hairpin glycosidases"/>
    <property type="match status" value="1"/>
</dbReference>
<proteinExistence type="predicted"/>
<dbReference type="PANTHER" id="PTHR37469:SF2">
    <property type="entry name" value="CELLOBIONIC ACID PHOSPHORYLASE"/>
    <property type="match status" value="1"/>
</dbReference>
<accession>A0A261S0F6</accession>
<evidence type="ECO:0000313" key="1">
    <source>
        <dbReference type="EMBL" id="OZI30824.1"/>
    </source>
</evidence>
<evidence type="ECO:0000313" key="2">
    <source>
        <dbReference type="Proteomes" id="UP000216020"/>
    </source>
</evidence>
<dbReference type="EMBL" id="NEVM01000005">
    <property type="protein sequence ID" value="OZI30824.1"/>
    <property type="molecule type" value="Genomic_DNA"/>
</dbReference>
<keyword evidence="2" id="KW-1185">Reference proteome</keyword>
<dbReference type="Proteomes" id="UP000216020">
    <property type="component" value="Unassembled WGS sequence"/>
</dbReference>
<dbReference type="InterPro" id="IPR008928">
    <property type="entry name" value="6-hairpin_glycosidase_sf"/>
</dbReference>
<sequence length="84" mass="8860">MEGILGIRREGEVLILDPCIPAEWPGFEVQVVLGAARYAIQVESPGMRCTGISSAVLDGVAQACDGGALRVPIMPGEHRLMATL</sequence>
<organism evidence="1 2">
    <name type="scientific">Bordetella genomosp. 10</name>
    <dbReference type="NCBI Taxonomy" id="1416804"/>
    <lineage>
        <taxon>Bacteria</taxon>
        <taxon>Pseudomonadati</taxon>
        <taxon>Pseudomonadota</taxon>
        <taxon>Betaproteobacteria</taxon>
        <taxon>Burkholderiales</taxon>
        <taxon>Alcaligenaceae</taxon>
        <taxon>Bordetella</taxon>
    </lineage>
</organism>
<reference evidence="2" key="1">
    <citation type="submission" date="2017-05" db="EMBL/GenBank/DDBJ databases">
        <title>Complete and WGS of Bordetella genogroups.</title>
        <authorList>
            <person name="Spilker T."/>
            <person name="Lipuma J."/>
        </authorList>
    </citation>
    <scope>NUCLEOTIDE SEQUENCE [LARGE SCALE GENOMIC DNA]</scope>
    <source>
        <strain evidence="2">AU16122</strain>
    </source>
</reference>
<dbReference type="Gene3D" id="2.60.420.10">
    <property type="entry name" value="Maltose phosphorylase, domain 3"/>
    <property type="match status" value="1"/>
</dbReference>
<dbReference type="InterPro" id="IPR052047">
    <property type="entry name" value="GH94_Enzymes"/>
</dbReference>
<dbReference type="PANTHER" id="PTHR37469">
    <property type="entry name" value="CELLOBIONIC ACID PHOSPHORYLASE-RELATED"/>
    <property type="match status" value="1"/>
</dbReference>